<dbReference type="OrthoDB" id="2093222at2759"/>
<keyword evidence="2" id="KW-1185">Reference proteome</keyword>
<dbReference type="GO" id="GO:0047746">
    <property type="term" value="F:chlorophyllase activity"/>
    <property type="evidence" value="ECO:0007669"/>
    <property type="project" value="TreeGrafter"/>
</dbReference>
<accession>A0A2R6P642</accession>
<sequence>MAQVVAEPSRVTEITNIFEEGKFIVKCITVEKSHPSSPPKPLLIITPTTPGKYPLLLFFHGFWIHNTSYTCFLHHISSHGFIVVAPQLYTSTFTSGTAELESSAAVTSWLYTCGLHSTLPQDVEPDLLKVAVSCHSRGGKTAFALALGHAQSSLKFSLLLGLDPVEGTDPNILTNCPRSFDLSIPVAVIGTGLGDRHKFGVLPACAPDGRNYEEFFAECKPPCWFFYAKDYGHMDMMDDGTELLTSCSCVSGKGPKQPFRRCLGGIFVAVLRAYLEGDSEDLQDIVDYPSNAPTPLDPIIHIEA</sequence>
<dbReference type="InParanoid" id="A0A2R6P642"/>
<dbReference type="Gene3D" id="3.40.50.1820">
    <property type="entry name" value="alpha/beta hydrolase"/>
    <property type="match status" value="1"/>
</dbReference>
<name>A0A2R6P642_ACTCC</name>
<proteinExistence type="predicted"/>
<dbReference type="Pfam" id="PF07224">
    <property type="entry name" value="Chlorophyllase"/>
    <property type="match status" value="1"/>
</dbReference>
<dbReference type="OMA" id="VINWASE"/>
<dbReference type="Gramene" id="PSR86094">
    <property type="protein sequence ID" value="PSR86094"/>
    <property type="gene ID" value="CEY00_Acc31723"/>
</dbReference>
<dbReference type="GO" id="GO:0015996">
    <property type="term" value="P:chlorophyll catabolic process"/>
    <property type="evidence" value="ECO:0007669"/>
    <property type="project" value="UniProtKB-UniPathway"/>
</dbReference>
<organism evidence="1 2">
    <name type="scientific">Actinidia chinensis var. chinensis</name>
    <name type="common">Chinese soft-hair kiwi</name>
    <dbReference type="NCBI Taxonomy" id="1590841"/>
    <lineage>
        <taxon>Eukaryota</taxon>
        <taxon>Viridiplantae</taxon>
        <taxon>Streptophyta</taxon>
        <taxon>Embryophyta</taxon>
        <taxon>Tracheophyta</taxon>
        <taxon>Spermatophyta</taxon>
        <taxon>Magnoliopsida</taxon>
        <taxon>eudicotyledons</taxon>
        <taxon>Gunneridae</taxon>
        <taxon>Pentapetalae</taxon>
        <taxon>asterids</taxon>
        <taxon>Ericales</taxon>
        <taxon>Actinidiaceae</taxon>
        <taxon>Actinidia</taxon>
    </lineage>
</organism>
<dbReference type="AlphaFoldDB" id="A0A2R6P642"/>
<reference evidence="2" key="2">
    <citation type="journal article" date="2018" name="BMC Genomics">
        <title>A manually annotated Actinidia chinensis var. chinensis (kiwifruit) genome highlights the challenges associated with draft genomes and gene prediction in plants.</title>
        <authorList>
            <person name="Pilkington S.M."/>
            <person name="Crowhurst R."/>
            <person name="Hilario E."/>
            <person name="Nardozza S."/>
            <person name="Fraser L."/>
            <person name="Peng Y."/>
            <person name="Gunaseelan K."/>
            <person name="Simpson R."/>
            <person name="Tahir J."/>
            <person name="Deroles S.C."/>
            <person name="Templeton K."/>
            <person name="Luo Z."/>
            <person name="Davy M."/>
            <person name="Cheng C."/>
            <person name="McNeilage M."/>
            <person name="Scaglione D."/>
            <person name="Liu Y."/>
            <person name="Zhang Q."/>
            <person name="Datson P."/>
            <person name="De Silva N."/>
            <person name="Gardiner S.E."/>
            <person name="Bassett H."/>
            <person name="Chagne D."/>
            <person name="McCallum J."/>
            <person name="Dzierzon H."/>
            <person name="Deng C."/>
            <person name="Wang Y.Y."/>
            <person name="Barron L."/>
            <person name="Manako K."/>
            <person name="Bowen J."/>
            <person name="Foster T.M."/>
            <person name="Erridge Z.A."/>
            <person name="Tiffin H."/>
            <person name="Waite C.N."/>
            <person name="Davies K.M."/>
            <person name="Grierson E.P."/>
            <person name="Laing W.A."/>
            <person name="Kirk R."/>
            <person name="Chen X."/>
            <person name="Wood M."/>
            <person name="Montefiori M."/>
            <person name="Brummell D.A."/>
            <person name="Schwinn K.E."/>
            <person name="Catanach A."/>
            <person name="Fullerton C."/>
            <person name="Li D."/>
            <person name="Meiyalaghan S."/>
            <person name="Nieuwenhuizen N."/>
            <person name="Read N."/>
            <person name="Prakash R."/>
            <person name="Hunter D."/>
            <person name="Zhang H."/>
            <person name="McKenzie M."/>
            <person name="Knabel M."/>
            <person name="Harris A."/>
            <person name="Allan A.C."/>
            <person name="Gleave A."/>
            <person name="Chen A."/>
            <person name="Janssen B.J."/>
            <person name="Plunkett B."/>
            <person name="Ampomah-Dwamena C."/>
            <person name="Voogd C."/>
            <person name="Leif D."/>
            <person name="Lafferty D."/>
            <person name="Souleyre E.J.F."/>
            <person name="Varkonyi-Gasic E."/>
            <person name="Gambi F."/>
            <person name="Hanley J."/>
            <person name="Yao J.L."/>
            <person name="Cheung J."/>
            <person name="David K.M."/>
            <person name="Warren B."/>
            <person name="Marsh K."/>
            <person name="Snowden K.C."/>
            <person name="Lin-Wang K."/>
            <person name="Brian L."/>
            <person name="Martinez-Sanchez M."/>
            <person name="Wang M."/>
            <person name="Ileperuma N."/>
            <person name="Macnee N."/>
            <person name="Campin R."/>
            <person name="McAtee P."/>
            <person name="Drummond R.S.M."/>
            <person name="Espley R.V."/>
            <person name="Ireland H.S."/>
            <person name="Wu R."/>
            <person name="Atkinson R.G."/>
            <person name="Karunairetnam S."/>
            <person name="Bulley S."/>
            <person name="Chunkath S."/>
            <person name="Hanley Z."/>
            <person name="Storey R."/>
            <person name="Thrimawithana A.H."/>
            <person name="Thomson S."/>
            <person name="David C."/>
            <person name="Testolin R."/>
            <person name="Huang H."/>
            <person name="Hellens R.P."/>
            <person name="Schaffer R.J."/>
        </authorList>
    </citation>
    <scope>NUCLEOTIDE SEQUENCE [LARGE SCALE GENOMIC DNA]</scope>
    <source>
        <strain evidence="2">cv. Red5</strain>
    </source>
</reference>
<dbReference type="PANTHER" id="PTHR33428:SF10">
    <property type="entry name" value="CHLOROPHYLLASE-1"/>
    <property type="match status" value="1"/>
</dbReference>
<protein>
    <submittedName>
        <fullName evidence="1">Chlorophyllase-2 like</fullName>
    </submittedName>
</protein>
<dbReference type="InterPro" id="IPR029058">
    <property type="entry name" value="AB_hydrolase_fold"/>
</dbReference>
<gene>
    <name evidence="1" type="ORF">CEY00_Acc31723</name>
</gene>
<dbReference type="UniPathway" id="UPA00674"/>
<dbReference type="STRING" id="1590841.A0A2R6P642"/>
<reference evidence="1 2" key="1">
    <citation type="submission" date="2017-07" db="EMBL/GenBank/DDBJ databases">
        <title>An improved, manually edited Actinidia chinensis var. chinensis (kiwifruit) genome highlights the challenges associated with draft genomes and gene prediction in plants.</title>
        <authorList>
            <person name="Pilkington S."/>
            <person name="Crowhurst R."/>
            <person name="Hilario E."/>
            <person name="Nardozza S."/>
            <person name="Fraser L."/>
            <person name="Peng Y."/>
            <person name="Gunaseelan K."/>
            <person name="Simpson R."/>
            <person name="Tahir J."/>
            <person name="Deroles S."/>
            <person name="Templeton K."/>
            <person name="Luo Z."/>
            <person name="Davy M."/>
            <person name="Cheng C."/>
            <person name="Mcneilage M."/>
            <person name="Scaglione D."/>
            <person name="Liu Y."/>
            <person name="Zhang Q."/>
            <person name="Datson P."/>
            <person name="De Silva N."/>
            <person name="Gardiner S."/>
            <person name="Bassett H."/>
            <person name="Chagne D."/>
            <person name="Mccallum J."/>
            <person name="Dzierzon H."/>
            <person name="Deng C."/>
            <person name="Wang Y.-Y."/>
            <person name="Barron N."/>
            <person name="Manako K."/>
            <person name="Bowen J."/>
            <person name="Foster T."/>
            <person name="Erridge Z."/>
            <person name="Tiffin H."/>
            <person name="Waite C."/>
            <person name="Davies K."/>
            <person name="Grierson E."/>
            <person name="Laing W."/>
            <person name="Kirk R."/>
            <person name="Chen X."/>
            <person name="Wood M."/>
            <person name="Montefiori M."/>
            <person name="Brummell D."/>
            <person name="Schwinn K."/>
            <person name="Catanach A."/>
            <person name="Fullerton C."/>
            <person name="Li D."/>
            <person name="Meiyalaghan S."/>
            <person name="Nieuwenhuizen N."/>
            <person name="Read N."/>
            <person name="Prakash R."/>
            <person name="Hunter D."/>
            <person name="Zhang H."/>
            <person name="Mckenzie M."/>
            <person name="Knabel M."/>
            <person name="Harris A."/>
            <person name="Allan A."/>
            <person name="Chen A."/>
            <person name="Janssen B."/>
            <person name="Plunkett B."/>
            <person name="Dwamena C."/>
            <person name="Voogd C."/>
            <person name="Leif D."/>
            <person name="Lafferty D."/>
            <person name="Souleyre E."/>
            <person name="Varkonyi-Gasic E."/>
            <person name="Gambi F."/>
            <person name="Hanley J."/>
            <person name="Yao J.-L."/>
            <person name="Cheung J."/>
            <person name="David K."/>
            <person name="Warren B."/>
            <person name="Marsh K."/>
            <person name="Snowden K."/>
            <person name="Lin-Wang K."/>
            <person name="Brian L."/>
            <person name="Martinez-Sanchez M."/>
            <person name="Wang M."/>
            <person name="Ileperuma N."/>
            <person name="Macnee N."/>
            <person name="Campin R."/>
            <person name="Mcatee P."/>
            <person name="Drummond R."/>
            <person name="Espley R."/>
            <person name="Ireland H."/>
            <person name="Wu R."/>
            <person name="Atkinson R."/>
            <person name="Karunairetnam S."/>
            <person name="Bulley S."/>
            <person name="Chunkath S."/>
            <person name="Hanley Z."/>
            <person name="Storey R."/>
            <person name="Thrimawithana A."/>
            <person name="Thomson S."/>
            <person name="David C."/>
            <person name="Testolin R."/>
        </authorList>
    </citation>
    <scope>NUCLEOTIDE SEQUENCE [LARGE SCALE GENOMIC DNA]</scope>
    <source>
        <strain evidence="2">cv. Red5</strain>
        <tissue evidence="1">Young leaf</tissue>
    </source>
</reference>
<dbReference type="EMBL" id="NKQK01000028">
    <property type="protein sequence ID" value="PSR86094.1"/>
    <property type="molecule type" value="Genomic_DNA"/>
</dbReference>
<evidence type="ECO:0000313" key="1">
    <source>
        <dbReference type="EMBL" id="PSR86094.1"/>
    </source>
</evidence>
<dbReference type="PANTHER" id="PTHR33428">
    <property type="entry name" value="CHLOROPHYLLASE-2, CHLOROPLASTIC"/>
    <property type="match status" value="1"/>
</dbReference>
<dbReference type="SUPFAM" id="SSF53474">
    <property type="entry name" value="alpha/beta-Hydrolases"/>
    <property type="match status" value="1"/>
</dbReference>
<evidence type="ECO:0000313" key="2">
    <source>
        <dbReference type="Proteomes" id="UP000241394"/>
    </source>
</evidence>
<dbReference type="Proteomes" id="UP000241394">
    <property type="component" value="Chromosome LG28"/>
</dbReference>
<dbReference type="InterPro" id="IPR017395">
    <property type="entry name" value="Chlorophyllase-like"/>
</dbReference>
<comment type="caution">
    <text evidence="1">The sequence shown here is derived from an EMBL/GenBank/DDBJ whole genome shotgun (WGS) entry which is preliminary data.</text>
</comment>